<dbReference type="Gene3D" id="3.30.420.280">
    <property type="match status" value="1"/>
</dbReference>
<evidence type="ECO:0000313" key="2">
    <source>
        <dbReference type="EMBL" id="MBC8574452.1"/>
    </source>
</evidence>
<organism evidence="2 3">
    <name type="scientific">Jingyaoa shaoxingensis</name>
    <dbReference type="NCBI Taxonomy" id="2763671"/>
    <lineage>
        <taxon>Bacteria</taxon>
        <taxon>Bacillati</taxon>
        <taxon>Bacillota</taxon>
        <taxon>Clostridia</taxon>
        <taxon>Lachnospirales</taxon>
        <taxon>Lachnospiraceae</taxon>
        <taxon>Jingyaoa</taxon>
    </lineage>
</organism>
<dbReference type="InterPro" id="IPR052380">
    <property type="entry name" value="Viral_DNA_packaging_terminase"/>
</dbReference>
<dbReference type="RefSeq" id="WP_249309913.1">
    <property type="nucleotide sequence ID" value="NZ_JACRSZ010000022.1"/>
</dbReference>
<feature type="domain" description="Phage terminase large subunit N-terminal" evidence="1">
    <location>
        <begin position="30"/>
        <end position="237"/>
    </location>
</feature>
<dbReference type="Gene3D" id="3.40.50.300">
    <property type="entry name" value="P-loop containing nucleotide triphosphate hydrolases"/>
    <property type="match status" value="1"/>
</dbReference>
<proteinExistence type="predicted"/>
<evidence type="ECO:0000259" key="1">
    <source>
        <dbReference type="Pfam" id="PF04466"/>
    </source>
</evidence>
<dbReference type="InterPro" id="IPR006437">
    <property type="entry name" value="Phage_terminase_lsu"/>
</dbReference>
<evidence type="ECO:0000313" key="3">
    <source>
        <dbReference type="Proteomes" id="UP000657421"/>
    </source>
</evidence>
<accession>A0ABR7NF55</accession>
<dbReference type="InterPro" id="IPR027417">
    <property type="entry name" value="P-loop_NTPase"/>
</dbReference>
<protein>
    <submittedName>
        <fullName evidence="2">PBSX family phage terminase large subunit</fullName>
    </submittedName>
</protein>
<reference evidence="2 3" key="1">
    <citation type="submission" date="2020-08" db="EMBL/GenBank/DDBJ databases">
        <title>Genome public.</title>
        <authorList>
            <person name="Liu C."/>
            <person name="Sun Q."/>
        </authorList>
    </citation>
    <scope>NUCLEOTIDE SEQUENCE [LARGE SCALE GENOMIC DNA]</scope>
    <source>
        <strain evidence="2 3">NSJ-46</strain>
    </source>
</reference>
<keyword evidence="3" id="KW-1185">Reference proteome</keyword>
<name>A0ABR7NF55_9FIRM</name>
<dbReference type="PANTHER" id="PTHR39184">
    <property type="match status" value="1"/>
</dbReference>
<dbReference type="EMBL" id="JACRSZ010000022">
    <property type="protein sequence ID" value="MBC8574452.1"/>
    <property type="molecule type" value="Genomic_DNA"/>
</dbReference>
<comment type="caution">
    <text evidence="2">The sequence shown here is derived from an EMBL/GenBank/DDBJ whole genome shotgun (WGS) entry which is preliminary data.</text>
</comment>
<dbReference type="NCBIfam" id="TIGR01547">
    <property type="entry name" value="phage_term_2"/>
    <property type="match status" value="1"/>
</dbReference>
<sequence>MKKIRIKDQLIEPYHQVFDDVIKAHKYSWIILTSGRAGAKSSGVSIIANSKIVQDPDCSGIILRKRHNKLRKTVYKEFIRAISRMGIDKRRAYEITKSPMEVRYKKNGNTVYFAGSDSVDDTKGIIDENKPIKFVVLDELTEFFEVGEGEDELNNIEATFVRGNDGEFVMITMFNPPRNPNAPIMKWLDKMKKRKDVLHIHTDYRDVPISWIGKKLVQAAEALKALDEKMYRWIWLGLCTGVDEAIYYMFSEKHIRKPLRKTYNLIVVGGDYGQQNATTFQALGLNPDVLHPGLEGLTEFYHSGRDTGKQKSPSEYAEALKDMVKELHEKYSCGTFYVILDPSAKGLKEECKRTCRSLPCTVVFKDQMDERKGKMNDVALGISRVQKLLNYGLLHLDPSQEHLIDEMQTYEYDKKALDAGKEVPVKVGDHGPDALRYAVMWAWSKLKKYLPVSEKDEE</sequence>
<dbReference type="InterPro" id="IPR035412">
    <property type="entry name" value="Terminase_L_N"/>
</dbReference>
<dbReference type="PANTHER" id="PTHR39184:SF1">
    <property type="entry name" value="PBSX PHAGE TERMINASE LARGE SUBUNIT"/>
    <property type="match status" value="1"/>
</dbReference>
<gene>
    <name evidence="2" type="ORF">H8716_15475</name>
</gene>
<dbReference type="Proteomes" id="UP000657421">
    <property type="component" value="Unassembled WGS sequence"/>
</dbReference>
<dbReference type="Pfam" id="PF04466">
    <property type="entry name" value="Terminase_3"/>
    <property type="match status" value="1"/>
</dbReference>